<reference evidence="3" key="1">
    <citation type="submission" date="2011-05" db="EMBL/GenBank/DDBJ databases">
        <authorList>
            <person name="Richards S.R."/>
            <person name="Qu J."/>
            <person name="Jiang H."/>
            <person name="Jhangiani S.N."/>
            <person name="Agravi P."/>
            <person name="Goodspeed R."/>
            <person name="Gross S."/>
            <person name="Mandapat C."/>
            <person name="Jackson L."/>
            <person name="Mathew T."/>
            <person name="Pu L."/>
            <person name="Thornton R."/>
            <person name="Saada N."/>
            <person name="Wilczek-Boney K.B."/>
            <person name="Lee S."/>
            <person name="Kovar C."/>
            <person name="Wu Y."/>
            <person name="Scherer S.E."/>
            <person name="Worley K.C."/>
            <person name="Muzny D.M."/>
            <person name="Gibbs R."/>
        </authorList>
    </citation>
    <scope>NUCLEOTIDE SEQUENCE</scope>
    <source>
        <strain evidence="3">Brora</strain>
    </source>
</reference>
<organism evidence="2 3">
    <name type="scientific">Strigamia maritima</name>
    <name type="common">European centipede</name>
    <name type="synonym">Geophilus maritimus</name>
    <dbReference type="NCBI Taxonomy" id="126957"/>
    <lineage>
        <taxon>Eukaryota</taxon>
        <taxon>Metazoa</taxon>
        <taxon>Ecdysozoa</taxon>
        <taxon>Arthropoda</taxon>
        <taxon>Myriapoda</taxon>
        <taxon>Chilopoda</taxon>
        <taxon>Pleurostigmophora</taxon>
        <taxon>Geophilomorpha</taxon>
        <taxon>Linotaeniidae</taxon>
        <taxon>Strigamia</taxon>
    </lineage>
</organism>
<feature type="region of interest" description="Disordered" evidence="1">
    <location>
        <begin position="111"/>
        <end position="174"/>
    </location>
</feature>
<dbReference type="AlphaFoldDB" id="T1IZG7"/>
<feature type="compositionally biased region" description="Basic and acidic residues" evidence="1">
    <location>
        <begin position="164"/>
        <end position="174"/>
    </location>
</feature>
<feature type="compositionally biased region" description="Polar residues" evidence="1">
    <location>
        <begin position="47"/>
        <end position="56"/>
    </location>
</feature>
<proteinExistence type="predicted"/>
<dbReference type="Proteomes" id="UP000014500">
    <property type="component" value="Unassembled WGS sequence"/>
</dbReference>
<feature type="compositionally biased region" description="Basic and acidic residues" evidence="1">
    <location>
        <begin position="115"/>
        <end position="129"/>
    </location>
</feature>
<dbReference type="EMBL" id="JH431715">
    <property type="status" value="NOT_ANNOTATED_CDS"/>
    <property type="molecule type" value="Genomic_DNA"/>
</dbReference>
<feature type="region of interest" description="Disordered" evidence="1">
    <location>
        <begin position="46"/>
        <end position="65"/>
    </location>
</feature>
<keyword evidence="3" id="KW-1185">Reference proteome</keyword>
<evidence type="ECO:0000313" key="3">
    <source>
        <dbReference type="Proteomes" id="UP000014500"/>
    </source>
</evidence>
<evidence type="ECO:0000256" key="1">
    <source>
        <dbReference type="SAM" id="MobiDB-lite"/>
    </source>
</evidence>
<name>T1IZG7_STRMM</name>
<accession>T1IZG7</accession>
<sequence>MIKQLIVVVSVSLFITFGNGYVLLNPYITKVPPVYHIVQIAGPLQFQHPNQDTQPPSGEDTDTAASTPQLQIIPRMVLPYGYAVTGVVPFTGYVPTGTHYINTYLPTMQSPMPAGKDKNEENHREEENNGVKTVNIGPTEVEEESRRKRESQMGPIVEFSFPELRIKPPPPEEH</sequence>
<dbReference type="EnsemblMetazoa" id="SMAR006642-RA">
    <property type="protein sequence ID" value="SMAR006642-PA"/>
    <property type="gene ID" value="SMAR006642"/>
</dbReference>
<evidence type="ECO:0000313" key="2">
    <source>
        <dbReference type="EnsemblMetazoa" id="SMAR006642-PA"/>
    </source>
</evidence>
<dbReference type="HOGENOM" id="CLU_1542030_0_0_1"/>
<protein>
    <submittedName>
        <fullName evidence="2">Uncharacterized protein</fullName>
    </submittedName>
</protein>
<reference evidence="2" key="2">
    <citation type="submission" date="2015-02" db="UniProtKB">
        <authorList>
            <consortium name="EnsemblMetazoa"/>
        </authorList>
    </citation>
    <scope>IDENTIFICATION</scope>
</reference>